<reference evidence="1" key="1">
    <citation type="journal article" date="2014" name="Int. J. Syst. Evol. Microbiol.">
        <title>Complete genome sequence of Corynebacterium casei LMG S-19264T (=DSM 44701T), isolated from a smear-ripened cheese.</title>
        <authorList>
            <consortium name="US DOE Joint Genome Institute (JGI-PGF)"/>
            <person name="Walter F."/>
            <person name="Albersmeier A."/>
            <person name="Kalinowski J."/>
            <person name="Ruckert C."/>
        </authorList>
    </citation>
    <scope>NUCLEOTIDE SEQUENCE</scope>
    <source>
        <strain evidence="1">KCTC 23310</strain>
    </source>
</reference>
<proteinExistence type="predicted"/>
<protein>
    <submittedName>
        <fullName evidence="1">Uncharacterized protein</fullName>
    </submittedName>
</protein>
<dbReference type="EMBL" id="BMYJ01000018">
    <property type="protein sequence ID" value="GHC67525.1"/>
    <property type="molecule type" value="Genomic_DNA"/>
</dbReference>
<organism evidence="1 2">
    <name type="scientific">Neogemmobacter tilapiae</name>
    <dbReference type="NCBI Taxonomy" id="875041"/>
    <lineage>
        <taxon>Bacteria</taxon>
        <taxon>Pseudomonadati</taxon>
        <taxon>Pseudomonadota</taxon>
        <taxon>Alphaproteobacteria</taxon>
        <taxon>Rhodobacterales</taxon>
        <taxon>Paracoccaceae</taxon>
        <taxon>Neogemmobacter</taxon>
    </lineage>
</organism>
<accession>A0A918WP80</accession>
<keyword evidence="2" id="KW-1185">Reference proteome</keyword>
<evidence type="ECO:0000313" key="1">
    <source>
        <dbReference type="EMBL" id="GHC67525.1"/>
    </source>
</evidence>
<name>A0A918WP80_9RHOB</name>
<dbReference type="AlphaFoldDB" id="A0A918WP80"/>
<dbReference type="Proteomes" id="UP000638981">
    <property type="component" value="Unassembled WGS sequence"/>
</dbReference>
<comment type="caution">
    <text evidence="1">The sequence shown here is derived from an EMBL/GenBank/DDBJ whole genome shotgun (WGS) entry which is preliminary data.</text>
</comment>
<sequence>MTRPANVVLATVLLDQTIIRSAVSDKSYVWKGGNEVGYEKAEGAEAVTGERRQ</sequence>
<reference evidence="1" key="2">
    <citation type="submission" date="2020-09" db="EMBL/GenBank/DDBJ databases">
        <authorList>
            <person name="Sun Q."/>
            <person name="Kim S."/>
        </authorList>
    </citation>
    <scope>NUCLEOTIDE SEQUENCE</scope>
    <source>
        <strain evidence="1">KCTC 23310</strain>
    </source>
</reference>
<gene>
    <name evidence="1" type="ORF">GCM10007315_35710</name>
</gene>
<dbReference type="RefSeq" id="WP_189413626.1">
    <property type="nucleotide sequence ID" value="NZ_BMYJ01000018.1"/>
</dbReference>
<evidence type="ECO:0000313" key="2">
    <source>
        <dbReference type="Proteomes" id="UP000638981"/>
    </source>
</evidence>